<evidence type="ECO:0008006" key="3">
    <source>
        <dbReference type="Google" id="ProtNLM"/>
    </source>
</evidence>
<dbReference type="RefSeq" id="WP_200170744.1">
    <property type="nucleotide sequence ID" value="NZ_BAABKQ010000001.1"/>
</dbReference>
<proteinExistence type="predicted"/>
<evidence type="ECO:0000313" key="2">
    <source>
        <dbReference type="Proteomes" id="UP001500839"/>
    </source>
</evidence>
<comment type="caution">
    <text evidence="1">The sequence shown here is derived from an EMBL/GenBank/DDBJ whole genome shotgun (WGS) entry which is preliminary data.</text>
</comment>
<evidence type="ECO:0000313" key="1">
    <source>
        <dbReference type="EMBL" id="GAA4809610.1"/>
    </source>
</evidence>
<reference evidence="2" key="1">
    <citation type="journal article" date="2019" name="Int. J. Syst. Evol. Microbiol.">
        <title>The Global Catalogue of Microorganisms (GCM) 10K type strain sequencing project: providing services to taxonomists for standard genome sequencing and annotation.</title>
        <authorList>
            <consortium name="The Broad Institute Genomics Platform"/>
            <consortium name="The Broad Institute Genome Sequencing Center for Infectious Disease"/>
            <person name="Wu L."/>
            <person name="Ma J."/>
        </authorList>
    </citation>
    <scope>NUCLEOTIDE SEQUENCE [LARGE SCALE GENOMIC DNA]</scope>
    <source>
        <strain evidence="2">JCM 18542</strain>
    </source>
</reference>
<protein>
    <recommendedName>
        <fullName evidence="3">HK97 gp10 family phage protein</fullName>
    </recommendedName>
</protein>
<accession>A0ABP9CHX7</accession>
<sequence length="90" mass="10462">MGVDVHDVFEQANQSDQLRAAVRQRATNMVQRARRIDAKETDSRNEFHLAEEFRRNGRYVVNVHSSDVEGEYGTSRAKRMRILRRAMGGR</sequence>
<dbReference type="Proteomes" id="UP001500839">
    <property type="component" value="Unassembled WGS sequence"/>
</dbReference>
<keyword evidence="2" id="KW-1185">Reference proteome</keyword>
<gene>
    <name evidence="1" type="ORF">GCM10023353_12070</name>
</gene>
<name>A0ABP9CHX7_9ACTN</name>
<dbReference type="EMBL" id="BAABKQ010000001">
    <property type="protein sequence ID" value="GAA4809610.1"/>
    <property type="molecule type" value="Genomic_DNA"/>
</dbReference>
<organism evidence="1 2">
    <name type="scientific">Tomitella cavernea</name>
    <dbReference type="NCBI Taxonomy" id="1387982"/>
    <lineage>
        <taxon>Bacteria</taxon>
        <taxon>Bacillati</taxon>
        <taxon>Actinomycetota</taxon>
        <taxon>Actinomycetes</taxon>
        <taxon>Mycobacteriales</taxon>
        <taxon>Tomitella</taxon>
    </lineage>
</organism>